<dbReference type="AlphaFoldDB" id="A0A7X0KN30"/>
<evidence type="ECO:0008006" key="4">
    <source>
        <dbReference type="Google" id="ProtNLM"/>
    </source>
</evidence>
<gene>
    <name evidence="2" type="ORF">GGR00_004562</name>
</gene>
<proteinExistence type="predicted"/>
<evidence type="ECO:0000313" key="2">
    <source>
        <dbReference type="EMBL" id="MBB6356746.1"/>
    </source>
</evidence>
<evidence type="ECO:0000256" key="1">
    <source>
        <dbReference type="SAM" id="Phobius"/>
    </source>
</evidence>
<dbReference type="InterPro" id="IPR018666">
    <property type="entry name" value="DUF2125"/>
</dbReference>
<accession>A0A7X0KN30</accession>
<reference evidence="2 3" key="1">
    <citation type="submission" date="2020-08" db="EMBL/GenBank/DDBJ databases">
        <title>Genomic Encyclopedia of Type Strains, Phase IV (KMG-IV): sequencing the most valuable type-strain genomes for metagenomic binning, comparative biology and taxonomic classification.</title>
        <authorList>
            <person name="Goeker M."/>
        </authorList>
    </citation>
    <scope>NUCLEOTIDE SEQUENCE [LARGE SCALE GENOMIC DNA]</scope>
    <source>
        <strain evidence="2 3">DSM 7051</strain>
    </source>
</reference>
<protein>
    <recommendedName>
        <fullName evidence="4">DUF2125 domain-containing protein</fullName>
    </recommendedName>
</protein>
<keyword evidence="3" id="KW-1185">Reference proteome</keyword>
<keyword evidence="1" id="KW-1133">Transmembrane helix</keyword>
<keyword evidence="1" id="KW-0472">Membrane</keyword>
<organism evidence="2 3">
    <name type="scientific">Aminobacter aganoensis</name>
    <dbReference type="NCBI Taxonomy" id="83264"/>
    <lineage>
        <taxon>Bacteria</taxon>
        <taxon>Pseudomonadati</taxon>
        <taxon>Pseudomonadota</taxon>
        <taxon>Alphaproteobacteria</taxon>
        <taxon>Hyphomicrobiales</taxon>
        <taxon>Phyllobacteriaceae</taxon>
        <taxon>Aminobacter</taxon>
    </lineage>
</organism>
<dbReference type="EMBL" id="JACHOU010000016">
    <property type="protein sequence ID" value="MBB6356746.1"/>
    <property type="molecule type" value="Genomic_DNA"/>
</dbReference>
<dbReference type="Pfam" id="PF09898">
    <property type="entry name" value="DUF2125"/>
    <property type="match status" value="1"/>
</dbReference>
<feature type="transmembrane region" description="Helical" evidence="1">
    <location>
        <begin position="15"/>
        <end position="36"/>
    </location>
</feature>
<name>A0A7X0KN30_9HYPH</name>
<dbReference type="Proteomes" id="UP000536262">
    <property type="component" value="Unassembled WGS sequence"/>
</dbReference>
<evidence type="ECO:0000313" key="3">
    <source>
        <dbReference type="Proteomes" id="UP000536262"/>
    </source>
</evidence>
<comment type="caution">
    <text evidence="2">The sequence shown here is derived from an EMBL/GenBank/DDBJ whole genome shotgun (WGS) entry which is preliminary data.</text>
</comment>
<dbReference type="RefSeq" id="WP_184701248.1">
    <property type="nucleotide sequence ID" value="NZ_BAABEG010000001.1"/>
</dbReference>
<sequence>MTSSQDRKPNSSRRFLWLTLFIIVLFGGYSAGWFWFAGRAQQEVVQRIAEVNRDGVSATCAKPEIKGFPFRIGLFCDRLEFEDATRRISVSAGNLRTVAQVYQPMRTVLEIDGPLRLTAPDLPQLQFDWELLHASARIAQPLPERLSVETRKLVGQASFSDGAPMPLFTAEDTQLHMRPNGPDIDIAGTFTGLAIDPQALHGRKLPSLDGSADTSLKNGVTLLADKVRSLRGQTGTIRSMTLSTGGTAGAAISGPWTIAEDGLVDADLKVTIRNPRELSRILSEVVPEQRQQFETAFSGLAILGNAPTLPLKIVKGKATLGFIPLGMVPAVE</sequence>
<keyword evidence="1" id="KW-0812">Transmembrane</keyword>